<dbReference type="GO" id="GO:0005886">
    <property type="term" value="C:plasma membrane"/>
    <property type="evidence" value="ECO:0007669"/>
    <property type="project" value="UniProtKB-SubCell"/>
</dbReference>
<comment type="caution">
    <text evidence="3">The sequence shown here is derived from an EMBL/GenBank/DDBJ whole genome shotgun (WGS) entry which is preliminary data.</text>
</comment>
<comment type="similarity">
    <text evidence="1 2">Belongs to the outer membrane factor (OMF) (TC 1.B.17) family.</text>
</comment>
<dbReference type="RefSeq" id="WP_119036626.1">
    <property type="nucleotide sequence ID" value="NZ_QXDC01000004.1"/>
</dbReference>
<keyword evidence="2" id="KW-1134">Transmembrane beta strand</keyword>
<keyword evidence="2" id="KW-0449">Lipoprotein</keyword>
<proteinExistence type="inferred from homology"/>
<dbReference type="Gene3D" id="1.20.1600.10">
    <property type="entry name" value="Outer membrane efflux proteins (OEP)"/>
    <property type="match status" value="1"/>
</dbReference>
<evidence type="ECO:0000313" key="4">
    <source>
        <dbReference type="Proteomes" id="UP000266568"/>
    </source>
</evidence>
<evidence type="ECO:0000256" key="1">
    <source>
        <dbReference type="ARBA" id="ARBA00007613"/>
    </source>
</evidence>
<evidence type="ECO:0000256" key="2">
    <source>
        <dbReference type="RuleBase" id="RU362097"/>
    </source>
</evidence>
<dbReference type="Gene3D" id="2.20.200.10">
    <property type="entry name" value="Outer membrane efflux proteins (OEP)"/>
    <property type="match status" value="1"/>
</dbReference>
<evidence type="ECO:0000313" key="3">
    <source>
        <dbReference type="EMBL" id="RIA37268.1"/>
    </source>
</evidence>
<dbReference type="AlphaFoldDB" id="A0A397NLL0"/>
<protein>
    <submittedName>
        <fullName evidence="3">Multidrug efflux system outer membrane protein</fullName>
    </submittedName>
</protein>
<dbReference type="PANTHER" id="PTHR30203:SF32">
    <property type="entry name" value="CATION EFFLUX SYSTEM PROTEIN CUSC"/>
    <property type="match status" value="1"/>
</dbReference>
<dbReference type="SUPFAM" id="SSF56954">
    <property type="entry name" value="Outer membrane efflux proteins (OEP)"/>
    <property type="match status" value="1"/>
</dbReference>
<gene>
    <name evidence="3" type="ORF">DFR49_3146</name>
</gene>
<dbReference type="GO" id="GO:0015562">
    <property type="term" value="F:efflux transmembrane transporter activity"/>
    <property type="evidence" value="ECO:0007669"/>
    <property type="project" value="InterPro"/>
</dbReference>
<dbReference type="EMBL" id="QXDC01000004">
    <property type="protein sequence ID" value="RIA37268.1"/>
    <property type="molecule type" value="Genomic_DNA"/>
</dbReference>
<keyword evidence="2" id="KW-0812">Transmembrane</keyword>
<dbReference type="InterPro" id="IPR003423">
    <property type="entry name" value="OMP_efflux"/>
</dbReference>
<dbReference type="Proteomes" id="UP000266568">
    <property type="component" value="Unassembled WGS sequence"/>
</dbReference>
<keyword evidence="4" id="KW-1185">Reference proteome</keyword>
<reference evidence="3 4" key="1">
    <citation type="submission" date="2018-08" db="EMBL/GenBank/DDBJ databases">
        <title>Genomic Encyclopedia of Type Strains, Phase IV (KMG-IV): sequencing the most valuable type-strain genomes for metagenomic binning, comparative biology and taxonomic classification.</title>
        <authorList>
            <person name="Goeker M."/>
        </authorList>
    </citation>
    <scope>NUCLEOTIDE SEQUENCE [LARGE SCALE GENOMIC DNA]</scope>
    <source>
        <strain evidence="3 4">DSM 25527</strain>
    </source>
</reference>
<organism evidence="3 4">
    <name type="scientific">Hephaestia caeni</name>
    <dbReference type="NCBI Taxonomy" id="645617"/>
    <lineage>
        <taxon>Bacteria</taxon>
        <taxon>Pseudomonadati</taxon>
        <taxon>Pseudomonadota</taxon>
        <taxon>Alphaproteobacteria</taxon>
        <taxon>Sphingomonadales</taxon>
        <taxon>Sphingomonadaceae</taxon>
        <taxon>Hephaestia</taxon>
    </lineage>
</organism>
<dbReference type="Pfam" id="PF02321">
    <property type="entry name" value="OEP"/>
    <property type="match status" value="2"/>
</dbReference>
<sequence>MTAGLPALLALAGCSLAPAYHRPDPAIPPSWSAGAPDLRADEAALPAVSYREIFRDPHLLAIIGQALANNQDLRVALANVAAARAQSRVAQAQILPQLDVTAGADVRHGEAGGASNNLPGKSYALDGGLSGFEVDLFGRLSNLSTAAFNEYLGTEAALRSARLTLVAQVAATYLTLAADRSLLAIAVDTEDSATRSVELTRVRLAGGLAPRTDLRQAETILSQAQSDKAQLTTQVAQDRAALDLLVGAPVADADLPAAIETVEGLRAAIPAGLDSRILLRRPDVVQAEYALRAANARIGAARAAFFPTISLTAVAGLASTALSALFTGGAFNWQVAPQATLPIFDGGANRGNLAFAKAERDAATAKYQKAIQTAFSDVATALARRATIDDQLAADTRLEAAAADTLTLVTARYQRGIDTYLDLLDAQRTLYQARRTVANTRLVRATNLVAVYRALGGDQLVDTLPPPTGNGG</sequence>
<dbReference type="PANTHER" id="PTHR30203">
    <property type="entry name" value="OUTER MEMBRANE CATION EFFLUX PROTEIN"/>
    <property type="match status" value="1"/>
</dbReference>
<accession>A0A397NLL0</accession>
<comment type="subcellular location">
    <subcellularLocation>
        <location evidence="2">Cell membrane</location>
        <topology evidence="2">Lipid-anchor</topology>
    </subcellularLocation>
</comment>
<dbReference type="InterPro" id="IPR010131">
    <property type="entry name" value="MdtP/NodT-like"/>
</dbReference>
<keyword evidence="2" id="KW-0472">Membrane</keyword>
<dbReference type="OrthoDB" id="7181739at2"/>
<keyword evidence="2" id="KW-0564">Palmitate</keyword>
<dbReference type="NCBIfam" id="TIGR01845">
    <property type="entry name" value="outer_NodT"/>
    <property type="match status" value="1"/>
</dbReference>
<name>A0A397NLL0_9SPHN</name>